<evidence type="ECO:0000313" key="2">
    <source>
        <dbReference type="Proteomes" id="UP000054047"/>
    </source>
</evidence>
<dbReference type="AlphaFoldDB" id="A0A0C2H429"/>
<name>A0A0C2H429_9BILA</name>
<reference evidence="1 2" key="1">
    <citation type="submission" date="2013-12" db="EMBL/GenBank/DDBJ databases">
        <title>Draft genome of the parsitic nematode Ancylostoma duodenale.</title>
        <authorList>
            <person name="Mitreva M."/>
        </authorList>
    </citation>
    <scope>NUCLEOTIDE SEQUENCE [LARGE SCALE GENOMIC DNA]</scope>
    <source>
        <strain evidence="1 2">Zhejiang</strain>
    </source>
</reference>
<evidence type="ECO:0000313" key="1">
    <source>
        <dbReference type="EMBL" id="KIH68590.1"/>
    </source>
</evidence>
<dbReference type="EMBL" id="KN726339">
    <property type="protein sequence ID" value="KIH68590.1"/>
    <property type="molecule type" value="Genomic_DNA"/>
</dbReference>
<dbReference type="Proteomes" id="UP000054047">
    <property type="component" value="Unassembled WGS sequence"/>
</dbReference>
<keyword evidence="2" id="KW-1185">Reference proteome</keyword>
<proteinExistence type="predicted"/>
<accession>A0A0C2H429</accession>
<protein>
    <submittedName>
        <fullName evidence="1">Uncharacterized protein</fullName>
    </submittedName>
</protein>
<organism evidence="1 2">
    <name type="scientific">Ancylostoma duodenale</name>
    <dbReference type="NCBI Taxonomy" id="51022"/>
    <lineage>
        <taxon>Eukaryota</taxon>
        <taxon>Metazoa</taxon>
        <taxon>Ecdysozoa</taxon>
        <taxon>Nematoda</taxon>
        <taxon>Chromadorea</taxon>
        <taxon>Rhabditida</taxon>
        <taxon>Rhabditina</taxon>
        <taxon>Rhabditomorpha</taxon>
        <taxon>Strongyloidea</taxon>
        <taxon>Ancylostomatidae</taxon>
        <taxon>Ancylostomatinae</taxon>
        <taxon>Ancylostoma</taxon>
    </lineage>
</organism>
<sequence length="57" mass="6526">MPFYKNDLKLFYQERALGDPSAVAISGPRRIIVIAHGVLIGVFGIYNNHKDYVTLFW</sequence>
<gene>
    <name evidence="1" type="ORF">ANCDUO_01077</name>
</gene>